<dbReference type="PANTHER" id="PTHR10009">
    <property type="entry name" value="PROTEIN YELLOW-RELATED"/>
    <property type="match status" value="1"/>
</dbReference>
<dbReference type="InterPro" id="IPR017996">
    <property type="entry name" value="MRJP/yellow-related"/>
</dbReference>
<keyword evidence="4" id="KW-0732">Signal</keyword>
<comment type="caution">
    <text evidence="5">The sequence shown here is derived from an EMBL/GenBank/DDBJ whole genome shotgun (WGS) entry which is preliminary data.</text>
</comment>
<name>A0ABR3PMU0_9PEZI</name>
<sequence>MWPTSLYAGAMLLPFLGSSQLITDSGQQGPPLELVHLYYDQWPTGIAVSSTGRMFSNYPGGLDMNNTNNGTNGKYTVAELTANSSERAYPSVDWNSPPGGAINMSTYPPSGANYQNHFIGVQSVVVDSADRLWVLDTGRVMSPNGTVVPASYGGPKLVGINLSNDTVFKTIVFPTTVAPADSYLNDVRFDLRINITASGQGVAYITDSSLEGRTGLITVDLGTGESWRHLDRSKYVASTTGFVGYVWGRPLYSYSAGQPLNYLGFGADGIALSADSEDLYFGGVGSRILYSIPTARLRDNSAFSEALAQGSVQTRGEKGVSDGYETDSNGFIYHGIAEQNAIGVFNPANGTDGVFVRDPRINWVDTMSVAGRYLYFTVNQLCFSPMIWPGTEDRKRPFALFRVALPGNGTKVT</sequence>
<feature type="chain" id="PRO_5046540015" description="Major royal jelly protein" evidence="4">
    <location>
        <begin position="20"/>
        <end position="413"/>
    </location>
</feature>
<accession>A0ABR3PMU0</accession>
<evidence type="ECO:0000256" key="4">
    <source>
        <dbReference type="SAM" id="SignalP"/>
    </source>
</evidence>
<protein>
    <recommendedName>
        <fullName evidence="7">Major royal jelly protein</fullName>
    </recommendedName>
</protein>
<feature type="signal peptide" evidence="4">
    <location>
        <begin position="1"/>
        <end position="19"/>
    </location>
</feature>
<evidence type="ECO:0000256" key="3">
    <source>
        <dbReference type="ARBA" id="ARBA00022525"/>
    </source>
</evidence>
<evidence type="ECO:0008006" key="7">
    <source>
        <dbReference type="Google" id="ProtNLM"/>
    </source>
</evidence>
<dbReference type="Pfam" id="PF03022">
    <property type="entry name" value="MRJP"/>
    <property type="match status" value="1"/>
</dbReference>
<dbReference type="PANTHER" id="PTHR10009:SF18">
    <property type="entry name" value="PROTEIN YELLOW-LIKE PROTEIN"/>
    <property type="match status" value="1"/>
</dbReference>
<dbReference type="RefSeq" id="XP_069203714.1">
    <property type="nucleotide sequence ID" value="XM_069340240.1"/>
</dbReference>
<comment type="subcellular location">
    <subcellularLocation>
        <location evidence="1">Secreted</location>
    </subcellularLocation>
</comment>
<evidence type="ECO:0000313" key="6">
    <source>
        <dbReference type="Proteomes" id="UP001562354"/>
    </source>
</evidence>
<dbReference type="GeneID" id="95974800"/>
<dbReference type="SUPFAM" id="SSF101898">
    <property type="entry name" value="NHL repeat"/>
    <property type="match status" value="1"/>
</dbReference>
<comment type="similarity">
    <text evidence="2">Belongs to the major royal jelly protein family.</text>
</comment>
<organism evidence="5 6">
    <name type="scientific">Neodothiora populina</name>
    <dbReference type="NCBI Taxonomy" id="2781224"/>
    <lineage>
        <taxon>Eukaryota</taxon>
        <taxon>Fungi</taxon>
        <taxon>Dikarya</taxon>
        <taxon>Ascomycota</taxon>
        <taxon>Pezizomycotina</taxon>
        <taxon>Dothideomycetes</taxon>
        <taxon>Dothideomycetidae</taxon>
        <taxon>Dothideales</taxon>
        <taxon>Dothioraceae</taxon>
        <taxon>Neodothiora</taxon>
    </lineage>
</organism>
<gene>
    <name evidence="5" type="ORF">AAFC00_001097</name>
</gene>
<proteinExistence type="inferred from homology"/>
<dbReference type="Gene3D" id="2.120.10.30">
    <property type="entry name" value="TolB, C-terminal domain"/>
    <property type="match status" value="1"/>
</dbReference>
<dbReference type="InterPro" id="IPR011042">
    <property type="entry name" value="6-blade_b-propeller_TolB-like"/>
</dbReference>
<dbReference type="Proteomes" id="UP001562354">
    <property type="component" value="Unassembled WGS sequence"/>
</dbReference>
<keyword evidence="3" id="KW-0964">Secreted</keyword>
<evidence type="ECO:0000256" key="2">
    <source>
        <dbReference type="ARBA" id="ARBA00009127"/>
    </source>
</evidence>
<dbReference type="EMBL" id="JBFMKM010000003">
    <property type="protein sequence ID" value="KAL1310865.1"/>
    <property type="molecule type" value="Genomic_DNA"/>
</dbReference>
<reference evidence="5 6" key="1">
    <citation type="submission" date="2024-07" db="EMBL/GenBank/DDBJ databases">
        <title>Draft sequence of the Neodothiora populina.</title>
        <authorList>
            <person name="Drown D.D."/>
            <person name="Schuette U.S."/>
            <person name="Buechlein A.B."/>
            <person name="Rusch D.R."/>
            <person name="Winton L.W."/>
            <person name="Adams G.A."/>
        </authorList>
    </citation>
    <scope>NUCLEOTIDE SEQUENCE [LARGE SCALE GENOMIC DNA]</scope>
    <source>
        <strain evidence="5 6">CPC 39397</strain>
    </source>
</reference>
<keyword evidence="6" id="KW-1185">Reference proteome</keyword>
<evidence type="ECO:0000313" key="5">
    <source>
        <dbReference type="EMBL" id="KAL1310865.1"/>
    </source>
</evidence>
<evidence type="ECO:0000256" key="1">
    <source>
        <dbReference type="ARBA" id="ARBA00004613"/>
    </source>
</evidence>